<evidence type="ECO:0000259" key="8">
    <source>
        <dbReference type="Pfam" id="PF20684"/>
    </source>
</evidence>
<feature type="region of interest" description="Disordered" evidence="6">
    <location>
        <begin position="287"/>
        <end position="309"/>
    </location>
</feature>
<evidence type="ECO:0000256" key="4">
    <source>
        <dbReference type="ARBA" id="ARBA00023136"/>
    </source>
</evidence>
<evidence type="ECO:0000313" key="10">
    <source>
        <dbReference type="Proteomes" id="UP000566819"/>
    </source>
</evidence>
<proteinExistence type="inferred from homology"/>
<evidence type="ECO:0000256" key="5">
    <source>
        <dbReference type="ARBA" id="ARBA00038359"/>
    </source>
</evidence>
<keyword evidence="2 7" id="KW-0812">Transmembrane</keyword>
<feature type="compositionally biased region" description="Polar residues" evidence="6">
    <location>
        <begin position="352"/>
        <end position="365"/>
    </location>
</feature>
<protein>
    <recommendedName>
        <fullName evidence="8">Rhodopsin domain-containing protein</fullName>
    </recommendedName>
</protein>
<evidence type="ECO:0000256" key="2">
    <source>
        <dbReference type="ARBA" id="ARBA00022692"/>
    </source>
</evidence>
<comment type="subcellular location">
    <subcellularLocation>
        <location evidence="1">Membrane</location>
        <topology evidence="1">Multi-pass membrane protein</topology>
    </subcellularLocation>
</comment>
<name>A0A8H4RAR8_9HELO</name>
<dbReference type="PANTHER" id="PTHR33048:SF47">
    <property type="entry name" value="INTEGRAL MEMBRANE PROTEIN-RELATED"/>
    <property type="match status" value="1"/>
</dbReference>
<dbReference type="Proteomes" id="UP000566819">
    <property type="component" value="Unassembled WGS sequence"/>
</dbReference>
<dbReference type="OrthoDB" id="10017208at2759"/>
<dbReference type="AlphaFoldDB" id="A0A8H4RAR8"/>
<feature type="transmembrane region" description="Helical" evidence="7">
    <location>
        <begin position="178"/>
        <end position="200"/>
    </location>
</feature>
<keyword evidence="10" id="KW-1185">Reference proteome</keyword>
<gene>
    <name evidence="9" type="ORF">G7Y89_g12788</name>
</gene>
<keyword evidence="3 7" id="KW-1133">Transmembrane helix</keyword>
<feature type="transmembrane region" description="Helical" evidence="7">
    <location>
        <begin position="249"/>
        <end position="272"/>
    </location>
</feature>
<dbReference type="Pfam" id="PF20684">
    <property type="entry name" value="Fung_rhodopsin"/>
    <property type="match status" value="1"/>
</dbReference>
<feature type="transmembrane region" description="Helical" evidence="7">
    <location>
        <begin position="212"/>
        <end position="237"/>
    </location>
</feature>
<dbReference type="EMBL" id="JAAMPI010001395">
    <property type="protein sequence ID" value="KAF4625375.1"/>
    <property type="molecule type" value="Genomic_DNA"/>
</dbReference>
<comment type="similarity">
    <text evidence="5">Belongs to the SAT4 family.</text>
</comment>
<dbReference type="InterPro" id="IPR052337">
    <property type="entry name" value="SAT4-like"/>
</dbReference>
<feature type="domain" description="Rhodopsin" evidence="8">
    <location>
        <begin position="38"/>
        <end position="268"/>
    </location>
</feature>
<reference evidence="9 10" key="1">
    <citation type="submission" date="2020-03" db="EMBL/GenBank/DDBJ databases">
        <title>Draft Genome Sequence of Cudoniella acicularis.</title>
        <authorList>
            <person name="Buettner E."/>
            <person name="Kellner H."/>
        </authorList>
    </citation>
    <scope>NUCLEOTIDE SEQUENCE [LARGE SCALE GENOMIC DNA]</scope>
    <source>
        <strain evidence="9 10">DSM 108380</strain>
    </source>
</reference>
<dbReference type="GO" id="GO:0016020">
    <property type="term" value="C:membrane"/>
    <property type="evidence" value="ECO:0007669"/>
    <property type="project" value="UniProtKB-SubCell"/>
</dbReference>
<dbReference type="PANTHER" id="PTHR33048">
    <property type="entry name" value="PTH11-LIKE INTEGRAL MEMBRANE PROTEIN (AFU_ORTHOLOGUE AFUA_5G11245)"/>
    <property type="match status" value="1"/>
</dbReference>
<feature type="transmembrane region" description="Helical" evidence="7">
    <location>
        <begin position="135"/>
        <end position="158"/>
    </location>
</feature>
<dbReference type="InterPro" id="IPR049326">
    <property type="entry name" value="Rhodopsin_dom_fungi"/>
</dbReference>
<comment type="caution">
    <text evidence="9">The sequence shown here is derived from an EMBL/GenBank/DDBJ whole genome shotgun (WGS) entry which is preliminary data.</text>
</comment>
<evidence type="ECO:0000313" key="9">
    <source>
        <dbReference type="EMBL" id="KAF4625375.1"/>
    </source>
</evidence>
<evidence type="ECO:0000256" key="3">
    <source>
        <dbReference type="ARBA" id="ARBA00022989"/>
    </source>
</evidence>
<evidence type="ECO:0000256" key="6">
    <source>
        <dbReference type="SAM" id="MobiDB-lite"/>
    </source>
</evidence>
<evidence type="ECO:0000256" key="1">
    <source>
        <dbReference type="ARBA" id="ARBA00004141"/>
    </source>
</evidence>
<accession>A0A8H4RAR8</accession>
<organism evidence="9 10">
    <name type="scientific">Cudoniella acicularis</name>
    <dbReference type="NCBI Taxonomy" id="354080"/>
    <lineage>
        <taxon>Eukaryota</taxon>
        <taxon>Fungi</taxon>
        <taxon>Dikarya</taxon>
        <taxon>Ascomycota</taxon>
        <taxon>Pezizomycotina</taxon>
        <taxon>Leotiomycetes</taxon>
        <taxon>Helotiales</taxon>
        <taxon>Tricladiaceae</taxon>
        <taxon>Cudoniella</taxon>
    </lineage>
</organism>
<feature type="transmembrane region" description="Helical" evidence="7">
    <location>
        <begin position="104"/>
        <end position="123"/>
    </location>
</feature>
<feature type="region of interest" description="Disordered" evidence="6">
    <location>
        <begin position="352"/>
        <end position="373"/>
    </location>
</feature>
<evidence type="ECO:0000256" key="7">
    <source>
        <dbReference type="SAM" id="Phobius"/>
    </source>
</evidence>
<feature type="transmembrane region" description="Helical" evidence="7">
    <location>
        <begin position="54"/>
        <end position="73"/>
    </location>
</feature>
<sequence length="373" mass="41779">MAPWVYNATEAVCAESKYKTIIAVALTLNTLAVLTVGLRVFVRIKLLNHSGWDDCAAVFSAACSVVYTTLTIVQSRYGLGLPLTLRPPENVKLWTTTNFAGRPFYMLGLMGFKVALCLGYLRILSRGKKTYRQVIWGVMIACVVSHVVGTLFLVLVCLPLKKSWEPYVQGVCLPTGTIFYTFSATSIFFDVLIFFLPMPFLRDLQMSDRKKYGLMALFLLGLFTTVCSILRIVQIIAEQETGDLTYLVLWSAVELNIILTCLPVIKTLYPLICEKLYSKKTRTQPSTTVLEDKQAPRHPGKGIKSSSTFSRYRSDKISCNESQLTIWCSPGESSPTLIDEKRQTFNSEIEFQAEEQSNLSSSGSPKDQEFLNV</sequence>
<feature type="transmembrane region" description="Helical" evidence="7">
    <location>
        <begin position="20"/>
        <end position="42"/>
    </location>
</feature>
<keyword evidence="4 7" id="KW-0472">Membrane</keyword>